<protein>
    <recommendedName>
        <fullName evidence="2">Hemimethylated DNA-binding domain-containing protein</fullName>
    </recommendedName>
</protein>
<evidence type="ECO:0000313" key="3">
    <source>
        <dbReference type="EMBL" id="CAE0630200.1"/>
    </source>
</evidence>
<proteinExistence type="predicted"/>
<dbReference type="EMBL" id="HBIU01019133">
    <property type="protein sequence ID" value="CAE0630200.1"/>
    <property type="molecule type" value="Transcribed_RNA"/>
</dbReference>
<evidence type="ECO:0000259" key="2">
    <source>
        <dbReference type="Pfam" id="PF08755"/>
    </source>
</evidence>
<dbReference type="GO" id="GO:0003677">
    <property type="term" value="F:DNA binding"/>
    <property type="evidence" value="ECO:0007669"/>
    <property type="project" value="InterPro"/>
</dbReference>
<sequence length="194" mass="20265">MGVHRLAHGASQPFYHVLVDGATRPGPPQETYVAQENVTLLADPCKQRGAWPVRHPDVGRYFDRCVAAAAAGGDGPSTTASSPPGAREEGGHGCWGSNEEEDEEEEEENLARGGQGGSLDGESAQGMSGGECIQGGGKGASSEEEGGREGSEPLLLSQAAEGCVVYRMGPITSLQYPEDAKAFRAQTTPLVQPW</sequence>
<dbReference type="SUPFAM" id="SSF141255">
    <property type="entry name" value="YccV-like"/>
    <property type="match status" value="1"/>
</dbReference>
<dbReference type="Gene3D" id="2.30.30.390">
    <property type="entry name" value="Hemimethylated DNA-binding domain"/>
    <property type="match status" value="1"/>
</dbReference>
<feature type="compositionally biased region" description="Gly residues" evidence="1">
    <location>
        <begin position="127"/>
        <end position="139"/>
    </location>
</feature>
<dbReference type="Pfam" id="PF08755">
    <property type="entry name" value="YccV-like"/>
    <property type="match status" value="1"/>
</dbReference>
<gene>
    <name evidence="3" type="ORF">HAKA00212_LOCUS8896</name>
</gene>
<dbReference type="InterPro" id="IPR011722">
    <property type="entry name" value="Hemimethylated_DNA-bd_dom"/>
</dbReference>
<accession>A0A6V2UBG0</accession>
<organism evidence="3">
    <name type="scientific">Heterosigma akashiwo</name>
    <name type="common">Chromophytic alga</name>
    <name type="synonym">Heterosigma carterae</name>
    <dbReference type="NCBI Taxonomy" id="2829"/>
    <lineage>
        <taxon>Eukaryota</taxon>
        <taxon>Sar</taxon>
        <taxon>Stramenopiles</taxon>
        <taxon>Ochrophyta</taxon>
        <taxon>Raphidophyceae</taxon>
        <taxon>Chattonellales</taxon>
        <taxon>Chattonellaceae</taxon>
        <taxon>Heterosigma</taxon>
    </lineage>
</organism>
<reference evidence="3" key="1">
    <citation type="submission" date="2021-01" db="EMBL/GenBank/DDBJ databases">
        <authorList>
            <person name="Corre E."/>
            <person name="Pelletier E."/>
            <person name="Niang G."/>
            <person name="Scheremetjew M."/>
            <person name="Finn R."/>
            <person name="Kale V."/>
            <person name="Holt S."/>
            <person name="Cochrane G."/>
            <person name="Meng A."/>
            <person name="Brown T."/>
            <person name="Cohen L."/>
        </authorList>
    </citation>
    <scope>NUCLEOTIDE SEQUENCE</scope>
    <source>
        <strain evidence="3">CCMP3107</strain>
    </source>
</reference>
<feature type="domain" description="Hemimethylated DNA-binding" evidence="2">
    <location>
        <begin position="2"/>
        <end position="65"/>
    </location>
</feature>
<feature type="compositionally biased region" description="Acidic residues" evidence="1">
    <location>
        <begin position="98"/>
        <end position="108"/>
    </location>
</feature>
<name>A0A6V2UBG0_HETAK</name>
<dbReference type="InterPro" id="IPR036623">
    <property type="entry name" value="Hemimethylated_DNA-bd_sf"/>
</dbReference>
<dbReference type="AlphaFoldDB" id="A0A6V2UBG0"/>
<evidence type="ECO:0000256" key="1">
    <source>
        <dbReference type="SAM" id="MobiDB-lite"/>
    </source>
</evidence>
<feature type="region of interest" description="Disordered" evidence="1">
    <location>
        <begin position="71"/>
        <end position="155"/>
    </location>
</feature>